<evidence type="ECO:0000313" key="9">
    <source>
        <dbReference type="EMBL" id="TWT74513.1"/>
    </source>
</evidence>
<comment type="subcellular location">
    <subcellularLocation>
        <location evidence="1">Cell membrane</location>
        <topology evidence="1">Multi-pass membrane protein</topology>
    </subcellularLocation>
</comment>
<organism evidence="9 10">
    <name type="scientific">Posidoniimonas polymericola</name>
    <dbReference type="NCBI Taxonomy" id="2528002"/>
    <lineage>
        <taxon>Bacteria</taxon>
        <taxon>Pseudomonadati</taxon>
        <taxon>Planctomycetota</taxon>
        <taxon>Planctomycetia</taxon>
        <taxon>Pirellulales</taxon>
        <taxon>Lacipirellulaceae</taxon>
        <taxon>Posidoniimonas</taxon>
    </lineage>
</organism>
<feature type="transmembrane region" description="Helical" evidence="7">
    <location>
        <begin position="113"/>
        <end position="133"/>
    </location>
</feature>
<dbReference type="InterPro" id="IPR003004">
    <property type="entry name" value="GspF/PilC"/>
</dbReference>
<evidence type="ECO:0000256" key="2">
    <source>
        <dbReference type="ARBA" id="ARBA00005745"/>
    </source>
</evidence>
<evidence type="ECO:0000256" key="7">
    <source>
        <dbReference type="SAM" id="Phobius"/>
    </source>
</evidence>
<dbReference type="RefSeq" id="WP_146588945.1">
    <property type="nucleotide sequence ID" value="NZ_SJPO01000008.1"/>
</dbReference>
<feature type="domain" description="Type II secretion system protein GspF" evidence="8">
    <location>
        <begin position="20"/>
        <end position="127"/>
    </location>
</feature>
<dbReference type="AlphaFoldDB" id="A0A5C5YHC0"/>
<dbReference type="EMBL" id="SJPO01000008">
    <property type="protein sequence ID" value="TWT74513.1"/>
    <property type="molecule type" value="Genomic_DNA"/>
</dbReference>
<keyword evidence="6 7" id="KW-0472">Membrane</keyword>
<evidence type="ECO:0000256" key="3">
    <source>
        <dbReference type="ARBA" id="ARBA00022475"/>
    </source>
</evidence>
<evidence type="ECO:0000256" key="5">
    <source>
        <dbReference type="ARBA" id="ARBA00022989"/>
    </source>
</evidence>
<protein>
    <submittedName>
        <fullName evidence="9">Type II secretion system protein F</fullName>
    </submittedName>
</protein>
<feature type="transmembrane region" description="Helical" evidence="7">
    <location>
        <begin position="155"/>
        <end position="177"/>
    </location>
</feature>
<dbReference type="OrthoDB" id="269064at2"/>
<dbReference type="PANTHER" id="PTHR30012">
    <property type="entry name" value="GENERAL SECRETION PATHWAY PROTEIN"/>
    <property type="match status" value="1"/>
</dbReference>
<feature type="domain" description="Type II secretion system protein GspF" evidence="8">
    <location>
        <begin position="211"/>
        <end position="332"/>
    </location>
</feature>
<dbReference type="Pfam" id="PF00482">
    <property type="entry name" value="T2SSF"/>
    <property type="match status" value="2"/>
</dbReference>
<dbReference type="GO" id="GO:0005886">
    <property type="term" value="C:plasma membrane"/>
    <property type="evidence" value="ECO:0007669"/>
    <property type="project" value="UniProtKB-SubCell"/>
</dbReference>
<keyword evidence="4 7" id="KW-0812">Transmembrane</keyword>
<proteinExistence type="inferred from homology"/>
<evidence type="ECO:0000256" key="6">
    <source>
        <dbReference type="ARBA" id="ARBA00023136"/>
    </source>
</evidence>
<evidence type="ECO:0000256" key="1">
    <source>
        <dbReference type="ARBA" id="ARBA00004651"/>
    </source>
</evidence>
<accession>A0A5C5YHC0</accession>
<dbReference type="Gene3D" id="1.20.81.30">
    <property type="entry name" value="Type II secretion system (T2SS), domain F"/>
    <property type="match status" value="2"/>
</dbReference>
<comment type="caution">
    <text evidence="9">The sequence shown here is derived from an EMBL/GenBank/DDBJ whole genome shotgun (WGS) entry which is preliminary data.</text>
</comment>
<evidence type="ECO:0000256" key="4">
    <source>
        <dbReference type="ARBA" id="ARBA00022692"/>
    </source>
</evidence>
<sequence length="345" mass="36085">MAGASIQDLIALNQEILAIARAKAPIAAELAAAARQMPSGAAMLAELIAHELERGKPLDQAVAAQQARLPRFYTAVVAAGVNSGKLTSALEGLSESLTRMQALRWRVLNSFSYPLFVASMAWVLAVAAARTFAPRFDWVDPSMPPTLEWLRADGVGFWLLLVSVPLVLFGAELFTLWGSARTGRSYATGLGVLDRLPGVNSACRSTASANFADLLSLLVAHRTPMPDALRMAADAVDWRPLTAAAGGLASEIEVGHPIAAGGASLRLLPPLVRMALLTGADADSMAALLQQAAQSYHRRALSAINGLSLLLPAATTATIGGVAVAAYGLLMLGPYFSALNKLALP</sequence>
<name>A0A5C5YHC0_9BACT</name>
<keyword evidence="5 7" id="KW-1133">Transmembrane helix</keyword>
<feature type="transmembrane region" description="Helical" evidence="7">
    <location>
        <begin position="307"/>
        <end position="330"/>
    </location>
</feature>
<keyword evidence="3" id="KW-1003">Cell membrane</keyword>
<dbReference type="InterPro" id="IPR042094">
    <property type="entry name" value="T2SS_GspF_sf"/>
</dbReference>
<dbReference type="Proteomes" id="UP000318478">
    <property type="component" value="Unassembled WGS sequence"/>
</dbReference>
<keyword evidence="10" id="KW-1185">Reference proteome</keyword>
<gene>
    <name evidence="9" type="primary">epsF_4</name>
    <name evidence="9" type="ORF">Pla123a_33360</name>
</gene>
<evidence type="ECO:0000259" key="8">
    <source>
        <dbReference type="Pfam" id="PF00482"/>
    </source>
</evidence>
<comment type="similarity">
    <text evidence="2">Belongs to the GSP F family.</text>
</comment>
<dbReference type="InterPro" id="IPR018076">
    <property type="entry name" value="T2SS_GspF_dom"/>
</dbReference>
<reference evidence="9 10" key="1">
    <citation type="submission" date="2019-02" db="EMBL/GenBank/DDBJ databases">
        <title>Deep-cultivation of Planctomycetes and their phenomic and genomic characterization uncovers novel biology.</title>
        <authorList>
            <person name="Wiegand S."/>
            <person name="Jogler M."/>
            <person name="Boedeker C."/>
            <person name="Pinto D."/>
            <person name="Vollmers J."/>
            <person name="Rivas-Marin E."/>
            <person name="Kohn T."/>
            <person name="Peeters S.H."/>
            <person name="Heuer A."/>
            <person name="Rast P."/>
            <person name="Oberbeckmann S."/>
            <person name="Bunk B."/>
            <person name="Jeske O."/>
            <person name="Meyerdierks A."/>
            <person name="Storesund J.E."/>
            <person name="Kallscheuer N."/>
            <person name="Luecker S."/>
            <person name="Lage O.M."/>
            <person name="Pohl T."/>
            <person name="Merkel B.J."/>
            <person name="Hornburger P."/>
            <person name="Mueller R.-W."/>
            <person name="Bruemmer F."/>
            <person name="Labrenz M."/>
            <person name="Spormann A.M."/>
            <person name="Op Den Camp H."/>
            <person name="Overmann J."/>
            <person name="Amann R."/>
            <person name="Jetten M.S.M."/>
            <person name="Mascher T."/>
            <person name="Medema M.H."/>
            <person name="Devos D.P."/>
            <person name="Kaster A.-K."/>
            <person name="Ovreas L."/>
            <person name="Rohde M."/>
            <person name="Galperin M.Y."/>
            <person name="Jogler C."/>
        </authorList>
    </citation>
    <scope>NUCLEOTIDE SEQUENCE [LARGE SCALE GENOMIC DNA]</scope>
    <source>
        <strain evidence="9 10">Pla123a</strain>
    </source>
</reference>
<dbReference type="PANTHER" id="PTHR30012:SF0">
    <property type="entry name" value="TYPE II SECRETION SYSTEM PROTEIN F-RELATED"/>
    <property type="match status" value="1"/>
</dbReference>
<evidence type="ECO:0000313" key="10">
    <source>
        <dbReference type="Proteomes" id="UP000318478"/>
    </source>
</evidence>